<dbReference type="Proteomes" id="UP001320898">
    <property type="component" value="Unassembled WGS sequence"/>
</dbReference>
<keyword evidence="4" id="KW-1185">Reference proteome</keyword>
<evidence type="ECO:0000256" key="1">
    <source>
        <dbReference type="SAM" id="MobiDB-lite"/>
    </source>
</evidence>
<feature type="region of interest" description="Disordered" evidence="1">
    <location>
        <begin position="25"/>
        <end position="68"/>
    </location>
</feature>
<dbReference type="EMBL" id="JALIDZ010000010">
    <property type="protein sequence ID" value="MCT8974061.1"/>
    <property type="molecule type" value="Genomic_DNA"/>
</dbReference>
<organism evidence="3 4">
    <name type="scientific">Microbaculum marinisediminis</name>
    <dbReference type="NCBI Taxonomy" id="2931392"/>
    <lineage>
        <taxon>Bacteria</taxon>
        <taxon>Pseudomonadati</taxon>
        <taxon>Pseudomonadota</taxon>
        <taxon>Alphaproteobacteria</taxon>
        <taxon>Hyphomicrobiales</taxon>
        <taxon>Tepidamorphaceae</taxon>
        <taxon>Microbaculum</taxon>
    </lineage>
</organism>
<gene>
    <name evidence="3" type="ORF">MUB46_19525</name>
</gene>
<reference evidence="3 4" key="1">
    <citation type="submission" date="2022-04" db="EMBL/GenBank/DDBJ databases">
        <authorList>
            <person name="Ye Y.-Q."/>
            <person name="Du Z.-J."/>
        </authorList>
    </citation>
    <scope>NUCLEOTIDE SEQUENCE [LARGE SCALE GENOMIC DNA]</scope>
    <source>
        <strain evidence="3 4">A6E488</strain>
    </source>
</reference>
<dbReference type="AlphaFoldDB" id="A0AAW5R199"/>
<protein>
    <submittedName>
        <fullName evidence="3">Uncharacterized protein</fullName>
    </submittedName>
</protein>
<sequence length="68" mass="6628">MTPVTATVRAAAILAAMLFVSGCNGGAGDPDVEPLAAPTAEQSLESLDDLPGGIGPSDETPDAPPAPL</sequence>
<feature type="chain" id="PRO_5043801035" evidence="2">
    <location>
        <begin position="28"/>
        <end position="68"/>
    </location>
</feature>
<accession>A0AAW5R199</accession>
<dbReference type="RefSeq" id="WP_261617647.1">
    <property type="nucleotide sequence ID" value="NZ_JALIDZ010000010.1"/>
</dbReference>
<name>A0AAW5R199_9HYPH</name>
<proteinExistence type="predicted"/>
<evidence type="ECO:0000313" key="3">
    <source>
        <dbReference type="EMBL" id="MCT8974061.1"/>
    </source>
</evidence>
<evidence type="ECO:0000256" key="2">
    <source>
        <dbReference type="SAM" id="SignalP"/>
    </source>
</evidence>
<keyword evidence="2" id="KW-0732">Signal</keyword>
<comment type="caution">
    <text evidence="3">The sequence shown here is derived from an EMBL/GenBank/DDBJ whole genome shotgun (WGS) entry which is preliminary data.</text>
</comment>
<feature type="signal peptide" evidence="2">
    <location>
        <begin position="1"/>
        <end position="27"/>
    </location>
</feature>
<evidence type="ECO:0000313" key="4">
    <source>
        <dbReference type="Proteomes" id="UP001320898"/>
    </source>
</evidence>